<evidence type="ECO:0000313" key="12">
    <source>
        <dbReference type="EMBL" id="RVU04093.1"/>
    </source>
</evidence>
<evidence type="ECO:0000256" key="7">
    <source>
        <dbReference type="ARBA" id="ARBA00022842"/>
    </source>
</evidence>
<organism evidence="12 13">
    <name type="scientific">Novosphingobium umbonatum</name>
    <dbReference type="NCBI Taxonomy" id="1908524"/>
    <lineage>
        <taxon>Bacteria</taxon>
        <taxon>Pseudomonadati</taxon>
        <taxon>Pseudomonadota</taxon>
        <taxon>Alphaproteobacteria</taxon>
        <taxon>Sphingomonadales</taxon>
        <taxon>Sphingomonadaceae</taxon>
        <taxon>Novosphingobium</taxon>
    </lineage>
</organism>
<comment type="caution">
    <text evidence="12">The sequence shown here is derived from an EMBL/GenBank/DDBJ whole genome shotgun (WGS) entry which is preliminary data.</text>
</comment>
<dbReference type="Pfam" id="PF02424">
    <property type="entry name" value="ApbE"/>
    <property type="match status" value="1"/>
</dbReference>
<evidence type="ECO:0000313" key="13">
    <source>
        <dbReference type="Proteomes" id="UP000282837"/>
    </source>
</evidence>
<keyword evidence="7 10" id="KW-0460">Magnesium</keyword>
<evidence type="ECO:0000256" key="10">
    <source>
        <dbReference type="PIRNR" id="PIRNR006268"/>
    </source>
</evidence>
<comment type="cofactor">
    <cofactor evidence="11">
        <name>Mg(2+)</name>
        <dbReference type="ChEBI" id="CHEBI:18420"/>
    </cofactor>
    <cofactor evidence="11">
        <name>Mn(2+)</name>
        <dbReference type="ChEBI" id="CHEBI:29035"/>
    </cofactor>
    <text evidence="11">Magnesium. Can also use manganese.</text>
</comment>
<comment type="similarity">
    <text evidence="10">Belongs to the ApbE family.</text>
</comment>
<dbReference type="InterPro" id="IPR024932">
    <property type="entry name" value="ApbE"/>
</dbReference>
<dbReference type="PANTHER" id="PTHR30040">
    <property type="entry name" value="THIAMINE BIOSYNTHESIS LIPOPROTEIN APBE"/>
    <property type="match status" value="1"/>
</dbReference>
<keyword evidence="4 10" id="KW-0808">Transferase</keyword>
<evidence type="ECO:0000256" key="3">
    <source>
        <dbReference type="ARBA" id="ARBA00022630"/>
    </source>
</evidence>
<feature type="binding site" evidence="11">
    <location>
        <position position="286"/>
    </location>
    <ligand>
        <name>Mg(2+)</name>
        <dbReference type="ChEBI" id="CHEBI:18420"/>
    </ligand>
</feature>
<evidence type="ECO:0000256" key="6">
    <source>
        <dbReference type="ARBA" id="ARBA00022827"/>
    </source>
</evidence>
<dbReference type="GO" id="GO:0016740">
    <property type="term" value="F:transferase activity"/>
    <property type="evidence" value="ECO:0007669"/>
    <property type="project" value="UniProtKB-UniRule"/>
</dbReference>
<sequence length="334" mass="34919">MQQGPLRMRVALPLGVDEAAMAHRVAGLPVVTLPVITLAGQTMGTTWRVLVAAPLAASGPLLALVQGRLAQVVASMSHWQADSELGRFNRAQAGTWQVLSRDFADVMQAAFAIAGASGGAFSPAMGHLVNRWGHGPTGPVEKAPDAAEVAALLPFCDWRALAWDAAARRLQQAGGVALDLSGIAKGFGVDAVSDALTAQGFAHHLVEVGGEWRGRGVAPDGRPWWVDLENPPGADLPPLRIGMHGLAVATSGIWVRGWHTLDPRDGMPAEHVAGCSVLHESAMWADGWASALSVLGPEQGMALAQAQGLAVRWIIPSDQGFAEKLSPALLDMLG</sequence>
<dbReference type="PANTHER" id="PTHR30040:SF2">
    <property type="entry name" value="FAD:PROTEIN FMN TRANSFERASE"/>
    <property type="match status" value="1"/>
</dbReference>
<keyword evidence="6 10" id="KW-0274">FAD</keyword>
<dbReference type="PIRSF" id="PIRSF006268">
    <property type="entry name" value="ApbE"/>
    <property type="match status" value="1"/>
</dbReference>
<keyword evidence="5 10" id="KW-0479">Metal-binding</keyword>
<dbReference type="InterPro" id="IPR003374">
    <property type="entry name" value="ApbE-like_sf"/>
</dbReference>
<evidence type="ECO:0000256" key="11">
    <source>
        <dbReference type="PIRSR" id="PIRSR006268-2"/>
    </source>
</evidence>
<proteinExistence type="inferred from homology"/>
<evidence type="ECO:0000256" key="5">
    <source>
        <dbReference type="ARBA" id="ARBA00022723"/>
    </source>
</evidence>
<evidence type="ECO:0000256" key="4">
    <source>
        <dbReference type="ARBA" id="ARBA00022679"/>
    </source>
</evidence>
<dbReference type="EC" id="2.7.1.180" evidence="1 10"/>
<dbReference type="GO" id="GO:0046872">
    <property type="term" value="F:metal ion binding"/>
    <property type="evidence" value="ECO:0007669"/>
    <property type="project" value="UniProtKB-UniRule"/>
</dbReference>
<dbReference type="Gene3D" id="3.10.520.10">
    <property type="entry name" value="ApbE-like domains"/>
    <property type="match status" value="1"/>
</dbReference>
<accession>A0A437N2F1</accession>
<keyword evidence="13" id="KW-1185">Reference proteome</keyword>
<name>A0A437N2F1_9SPHN</name>
<keyword evidence="3 10" id="KW-0285">Flavoprotein</keyword>
<dbReference type="OrthoDB" id="9778595at2"/>
<evidence type="ECO:0000256" key="9">
    <source>
        <dbReference type="ARBA" id="ARBA00048540"/>
    </source>
</evidence>
<dbReference type="Proteomes" id="UP000282837">
    <property type="component" value="Unassembled WGS sequence"/>
</dbReference>
<feature type="binding site" evidence="11">
    <location>
        <position position="182"/>
    </location>
    <ligand>
        <name>Mg(2+)</name>
        <dbReference type="ChEBI" id="CHEBI:18420"/>
    </ligand>
</feature>
<evidence type="ECO:0000256" key="8">
    <source>
        <dbReference type="ARBA" id="ARBA00031306"/>
    </source>
</evidence>
<evidence type="ECO:0000256" key="2">
    <source>
        <dbReference type="ARBA" id="ARBA00016337"/>
    </source>
</evidence>
<evidence type="ECO:0000256" key="1">
    <source>
        <dbReference type="ARBA" id="ARBA00011955"/>
    </source>
</evidence>
<dbReference type="AlphaFoldDB" id="A0A437N2F1"/>
<feature type="binding site" evidence="11">
    <location>
        <position position="290"/>
    </location>
    <ligand>
        <name>Mg(2+)</name>
        <dbReference type="ChEBI" id="CHEBI:18420"/>
    </ligand>
</feature>
<comment type="catalytic activity">
    <reaction evidence="9 10">
        <text>L-threonyl-[protein] + FAD = FMN-L-threonyl-[protein] + AMP + H(+)</text>
        <dbReference type="Rhea" id="RHEA:36847"/>
        <dbReference type="Rhea" id="RHEA-COMP:11060"/>
        <dbReference type="Rhea" id="RHEA-COMP:11061"/>
        <dbReference type="ChEBI" id="CHEBI:15378"/>
        <dbReference type="ChEBI" id="CHEBI:30013"/>
        <dbReference type="ChEBI" id="CHEBI:57692"/>
        <dbReference type="ChEBI" id="CHEBI:74257"/>
        <dbReference type="ChEBI" id="CHEBI:456215"/>
        <dbReference type="EC" id="2.7.1.180"/>
    </reaction>
</comment>
<dbReference type="EMBL" id="SACO01000010">
    <property type="protein sequence ID" value="RVU04093.1"/>
    <property type="molecule type" value="Genomic_DNA"/>
</dbReference>
<dbReference type="SUPFAM" id="SSF143631">
    <property type="entry name" value="ApbE-like"/>
    <property type="match status" value="1"/>
</dbReference>
<protein>
    <recommendedName>
        <fullName evidence="2 10">FAD:protein FMN transferase</fullName>
        <ecNumber evidence="1 10">2.7.1.180</ecNumber>
    </recommendedName>
    <alternativeName>
        <fullName evidence="8 10">Flavin transferase</fullName>
    </alternativeName>
</protein>
<gene>
    <name evidence="12" type="ORF">EOE18_13030</name>
</gene>
<reference evidence="12 13" key="1">
    <citation type="submission" date="2019-01" db="EMBL/GenBank/DDBJ databases">
        <authorList>
            <person name="Chen W.-M."/>
        </authorList>
    </citation>
    <scope>NUCLEOTIDE SEQUENCE [LARGE SCALE GENOMIC DNA]</scope>
    <source>
        <strain evidence="12 13">FSY-9</strain>
    </source>
</reference>